<dbReference type="PANTHER" id="PTHR34039">
    <property type="entry name" value="UPF0102 PROTEIN YRAN"/>
    <property type="match status" value="1"/>
</dbReference>
<keyword evidence="4" id="KW-1185">Reference proteome</keyword>
<name>A0A1Y2L526_9PROT</name>
<dbReference type="EMBL" id="JFKA01000001">
    <property type="protein sequence ID" value="OSQ40937.1"/>
    <property type="molecule type" value="Genomic_DNA"/>
</dbReference>
<dbReference type="InterPro" id="IPR011335">
    <property type="entry name" value="Restrct_endonuc-II-like"/>
</dbReference>
<dbReference type="Proteomes" id="UP000193391">
    <property type="component" value="Unassembled WGS sequence"/>
</dbReference>
<dbReference type="PANTHER" id="PTHR34039:SF1">
    <property type="entry name" value="UPF0102 PROTEIN YRAN"/>
    <property type="match status" value="1"/>
</dbReference>
<evidence type="ECO:0000256" key="2">
    <source>
        <dbReference type="HAMAP-Rule" id="MF_00048"/>
    </source>
</evidence>
<accession>A0A1Y2L526</accession>
<dbReference type="Gene3D" id="3.40.1350.10">
    <property type="match status" value="1"/>
</dbReference>
<protein>
    <recommendedName>
        <fullName evidence="2">UPF0102 protein TMES_01215</fullName>
    </recommendedName>
</protein>
<evidence type="ECO:0000313" key="3">
    <source>
        <dbReference type="EMBL" id="OSQ40937.1"/>
    </source>
</evidence>
<dbReference type="GO" id="GO:0003676">
    <property type="term" value="F:nucleic acid binding"/>
    <property type="evidence" value="ECO:0007669"/>
    <property type="project" value="InterPro"/>
</dbReference>
<reference evidence="3 4" key="1">
    <citation type="submission" date="2014-03" db="EMBL/GenBank/DDBJ databases">
        <title>The draft genome sequence of Thalassospira mesophila JCM 18969.</title>
        <authorList>
            <person name="Lai Q."/>
            <person name="Shao Z."/>
        </authorList>
    </citation>
    <scope>NUCLEOTIDE SEQUENCE [LARGE SCALE GENOMIC DNA]</scope>
    <source>
        <strain evidence="3 4">JCM 18969</strain>
    </source>
</reference>
<dbReference type="InterPro" id="IPR003509">
    <property type="entry name" value="UPF0102_YraN-like"/>
</dbReference>
<sequence>MPDRKTKSAGARARAEKAGRQAESLCCLYLWIKGYRILARRYRGVGGEIDIIARKSGILIAIEVKQRASENAALFAVTARQQNRIAQSLQGFAAKTGHAGDLRMDVMTVRPRGRIRHHINVWMGP</sequence>
<dbReference type="STRING" id="1293891.TMES_01215"/>
<gene>
    <name evidence="3" type="ORF">TMES_01215</name>
</gene>
<dbReference type="HAMAP" id="MF_00048">
    <property type="entry name" value="UPF0102"/>
    <property type="match status" value="1"/>
</dbReference>
<evidence type="ECO:0000313" key="4">
    <source>
        <dbReference type="Proteomes" id="UP000193391"/>
    </source>
</evidence>
<dbReference type="InterPro" id="IPR011856">
    <property type="entry name" value="tRNA_endonuc-like_dom_sf"/>
</dbReference>
<dbReference type="Pfam" id="PF02021">
    <property type="entry name" value="UPF0102"/>
    <property type="match status" value="1"/>
</dbReference>
<organism evidence="3 4">
    <name type="scientific">Thalassospira mesophila</name>
    <dbReference type="NCBI Taxonomy" id="1293891"/>
    <lineage>
        <taxon>Bacteria</taxon>
        <taxon>Pseudomonadati</taxon>
        <taxon>Pseudomonadota</taxon>
        <taxon>Alphaproteobacteria</taxon>
        <taxon>Rhodospirillales</taxon>
        <taxon>Thalassospiraceae</taxon>
        <taxon>Thalassospira</taxon>
    </lineage>
</organism>
<comment type="caution">
    <text evidence="3">The sequence shown here is derived from an EMBL/GenBank/DDBJ whole genome shotgun (WGS) entry which is preliminary data.</text>
</comment>
<comment type="similarity">
    <text evidence="1 2">Belongs to the UPF0102 family.</text>
</comment>
<dbReference type="SUPFAM" id="SSF52980">
    <property type="entry name" value="Restriction endonuclease-like"/>
    <property type="match status" value="1"/>
</dbReference>
<proteinExistence type="inferred from homology"/>
<dbReference type="AlphaFoldDB" id="A0A1Y2L526"/>
<evidence type="ECO:0000256" key="1">
    <source>
        <dbReference type="ARBA" id="ARBA00006738"/>
    </source>
</evidence>